<accession>A0ABR3IYP2</accession>
<feature type="region of interest" description="Disordered" evidence="1">
    <location>
        <begin position="222"/>
        <end position="244"/>
    </location>
</feature>
<evidence type="ECO:0000313" key="2">
    <source>
        <dbReference type="EMBL" id="KAL0948384.1"/>
    </source>
</evidence>
<evidence type="ECO:0000256" key="1">
    <source>
        <dbReference type="SAM" id="MobiDB-lite"/>
    </source>
</evidence>
<protein>
    <submittedName>
        <fullName evidence="2">Uncharacterized protein</fullName>
    </submittedName>
</protein>
<sequence length="244" mass="25815">MPPHQVPWDQLNANTMRAVVRDLGGVGYSTRTQMLSFLESIQEIGHERTVKDMSQAPKATPPQPKPAAVASSSKAGRVSARKRKSLDSAIEDGFPYGTRNRGKRSKVYHQPVQRRSRDAPAKKRRASEPVAKNSRRITVFDGVEVPPAKGASKGKAPDAEDPVGSGSGEGADGDSNKENDASPAGYLLDILTAAIPGAEAEDETESVHGLEFSTAITIQVAPNGIPHPEQAVASNDAGPSNFSA</sequence>
<evidence type="ECO:0000313" key="3">
    <source>
        <dbReference type="Proteomes" id="UP001556367"/>
    </source>
</evidence>
<proteinExistence type="predicted"/>
<feature type="region of interest" description="Disordered" evidence="1">
    <location>
        <begin position="48"/>
        <end position="184"/>
    </location>
</feature>
<dbReference type="EMBL" id="JASNQZ010000014">
    <property type="protein sequence ID" value="KAL0948384.1"/>
    <property type="molecule type" value="Genomic_DNA"/>
</dbReference>
<name>A0ABR3IYP2_9AGAR</name>
<comment type="caution">
    <text evidence="2">The sequence shown here is derived from an EMBL/GenBank/DDBJ whole genome shotgun (WGS) entry which is preliminary data.</text>
</comment>
<keyword evidence="3" id="KW-1185">Reference proteome</keyword>
<reference evidence="3" key="1">
    <citation type="submission" date="2024-06" db="EMBL/GenBank/DDBJ databases">
        <title>Multi-omics analyses provide insights into the biosynthesis of the anticancer antibiotic pleurotin in Hohenbuehelia grisea.</title>
        <authorList>
            <person name="Weaver J.A."/>
            <person name="Alberti F."/>
        </authorList>
    </citation>
    <scope>NUCLEOTIDE SEQUENCE [LARGE SCALE GENOMIC DNA]</scope>
    <source>
        <strain evidence="3">T-177</strain>
    </source>
</reference>
<organism evidence="2 3">
    <name type="scientific">Hohenbuehelia grisea</name>
    <dbReference type="NCBI Taxonomy" id="104357"/>
    <lineage>
        <taxon>Eukaryota</taxon>
        <taxon>Fungi</taxon>
        <taxon>Dikarya</taxon>
        <taxon>Basidiomycota</taxon>
        <taxon>Agaricomycotina</taxon>
        <taxon>Agaricomycetes</taxon>
        <taxon>Agaricomycetidae</taxon>
        <taxon>Agaricales</taxon>
        <taxon>Pleurotineae</taxon>
        <taxon>Pleurotaceae</taxon>
        <taxon>Hohenbuehelia</taxon>
    </lineage>
</organism>
<gene>
    <name evidence="2" type="ORF">HGRIS_010966</name>
</gene>
<feature type="compositionally biased region" description="Low complexity" evidence="1">
    <location>
        <begin position="66"/>
        <end position="75"/>
    </location>
</feature>
<dbReference type="Proteomes" id="UP001556367">
    <property type="component" value="Unassembled WGS sequence"/>
</dbReference>